<protein>
    <submittedName>
        <fullName evidence="1">Flagellar biosynthesis regulator FlaF</fullName>
    </submittedName>
</protein>
<keyword evidence="1" id="KW-0966">Cell projection</keyword>
<sequence length="112" mass="12115">MTNPYAAVIEQCETPRETEARLLRDVARRLEAADAAGDPVALADAVFRVRQLWTTFAVDLVHEGNALPDQLKANLLGIAGFIDRSCSEILAGDRRTVATIVEINRNIAAGLA</sequence>
<comment type="caution">
    <text evidence="1">The sequence shown here is derived from an EMBL/GenBank/DDBJ whole genome shotgun (WGS) entry which is preliminary data.</text>
</comment>
<keyword evidence="1" id="KW-0969">Cilium</keyword>
<evidence type="ECO:0000313" key="2">
    <source>
        <dbReference type="Proteomes" id="UP001375743"/>
    </source>
</evidence>
<reference evidence="1 2" key="1">
    <citation type="submission" date="2024-01" db="EMBL/GenBank/DDBJ databases">
        <title>Multi-omics insights into the function and evolution of sodium benzoate biodegradation pathways in Benzoatithermus flavus gen. nov., sp. nov. from hot spring.</title>
        <authorList>
            <person name="Hu C.-J."/>
            <person name="Li W.-J."/>
        </authorList>
    </citation>
    <scope>NUCLEOTIDE SEQUENCE [LARGE SCALE GENOMIC DNA]</scope>
    <source>
        <strain evidence="1 2">SYSU G07066</strain>
    </source>
</reference>
<proteinExistence type="predicted"/>
<keyword evidence="1" id="KW-0282">Flagellum</keyword>
<accession>A0ABU8XYK2</accession>
<keyword evidence="2" id="KW-1185">Reference proteome</keyword>
<dbReference type="EMBL" id="JBBLZC010000020">
    <property type="protein sequence ID" value="MEK0085007.1"/>
    <property type="molecule type" value="Genomic_DNA"/>
</dbReference>
<organism evidence="1 2">
    <name type="scientific">Benzoatithermus flavus</name>
    <dbReference type="NCBI Taxonomy" id="3108223"/>
    <lineage>
        <taxon>Bacteria</taxon>
        <taxon>Pseudomonadati</taxon>
        <taxon>Pseudomonadota</taxon>
        <taxon>Alphaproteobacteria</taxon>
        <taxon>Geminicoccales</taxon>
        <taxon>Geminicoccaceae</taxon>
        <taxon>Benzoatithermus</taxon>
    </lineage>
</organism>
<dbReference type="InterPro" id="IPR010845">
    <property type="entry name" value="FlaF"/>
</dbReference>
<gene>
    <name evidence="1" type="ORF">U1T56_17775</name>
</gene>
<evidence type="ECO:0000313" key="1">
    <source>
        <dbReference type="EMBL" id="MEK0085007.1"/>
    </source>
</evidence>
<dbReference type="RefSeq" id="WP_418160855.1">
    <property type="nucleotide sequence ID" value="NZ_JBBLZC010000020.1"/>
</dbReference>
<dbReference type="Proteomes" id="UP001375743">
    <property type="component" value="Unassembled WGS sequence"/>
</dbReference>
<dbReference type="Pfam" id="PF07309">
    <property type="entry name" value="FlaF"/>
    <property type="match status" value="1"/>
</dbReference>
<name>A0ABU8XYK2_9PROT</name>